<protein>
    <submittedName>
        <fullName evidence="16">PTS system, glucose-like IIB component</fullName>
        <ecNumber evidence="16">2.7.1.69</ecNumber>
    </submittedName>
</protein>
<dbReference type="Pfam" id="PF00367">
    <property type="entry name" value="PTS_EIIB"/>
    <property type="match status" value="1"/>
</dbReference>
<dbReference type="InterPro" id="IPR050429">
    <property type="entry name" value="PTS_Glucose_EIICBA"/>
</dbReference>
<name>C6LAG1_9FIRM</name>
<evidence type="ECO:0000259" key="13">
    <source>
        <dbReference type="PROSITE" id="PS51093"/>
    </source>
</evidence>
<dbReference type="STRING" id="168384.SAMN05660368_02924"/>
<dbReference type="GO" id="GO:0005886">
    <property type="term" value="C:plasma membrane"/>
    <property type="evidence" value="ECO:0007669"/>
    <property type="project" value="UniProtKB-SubCell"/>
</dbReference>
<dbReference type="InterPro" id="IPR036878">
    <property type="entry name" value="Glu_permease_IIB"/>
</dbReference>
<evidence type="ECO:0000256" key="12">
    <source>
        <dbReference type="SAM" id="Phobius"/>
    </source>
</evidence>
<evidence type="ECO:0000313" key="17">
    <source>
        <dbReference type="Proteomes" id="UP000005561"/>
    </source>
</evidence>
<keyword evidence="2" id="KW-0813">Transport</keyword>
<keyword evidence="5 16" id="KW-0808">Transferase</keyword>
<evidence type="ECO:0000256" key="2">
    <source>
        <dbReference type="ARBA" id="ARBA00022448"/>
    </source>
</evidence>
<dbReference type="EMBL" id="ACCL02000002">
    <property type="protein sequence ID" value="EET62568.1"/>
    <property type="molecule type" value="Genomic_DNA"/>
</dbReference>
<evidence type="ECO:0000256" key="10">
    <source>
        <dbReference type="ARBA" id="ARBA00023136"/>
    </source>
</evidence>
<evidence type="ECO:0000259" key="15">
    <source>
        <dbReference type="PROSITE" id="PS51103"/>
    </source>
</evidence>
<dbReference type="NCBIfam" id="TIGR00830">
    <property type="entry name" value="PTBA"/>
    <property type="match status" value="1"/>
</dbReference>
<dbReference type="AlphaFoldDB" id="C6LAG1"/>
<proteinExistence type="predicted"/>
<keyword evidence="6" id="KW-0598">Phosphotransferase system</keyword>
<dbReference type="PROSITE" id="PS51098">
    <property type="entry name" value="PTS_EIIB_TYPE_1"/>
    <property type="match status" value="1"/>
</dbReference>
<dbReference type="PROSITE" id="PS51093">
    <property type="entry name" value="PTS_EIIA_TYPE_1"/>
    <property type="match status" value="1"/>
</dbReference>
<evidence type="ECO:0000256" key="11">
    <source>
        <dbReference type="PROSITE-ProRule" id="PRU00421"/>
    </source>
</evidence>
<dbReference type="GO" id="GO:0008982">
    <property type="term" value="F:protein-N(PI)-phosphohistidine-sugar phosphotransferase activity"/>
    <property type="evidence" value="ECO:0007669"/>
    <property type="project" value="InterPro"/>
</dbReference>
<dbReference type="SUPFAM" id="SSF51261">
    <property type="entry name" value="Duplicated hybrid motif"/>
    <property type="match status" value="1"/>
</dbReference>
<evidence type="ECO:0000256" key="6">
    <source>
        <dbReference type="ARBA" id="ARBA00022683"/>
    </source>
</evidence>
<dbReference type="CDD" id="cd00212">
    <property type="entry name" value="PTS_IIB_glc"/>
    <property type="match status" value="1"/>
</dbReference>
<evidence type="ECO:0000256" key="8">
    <source>
        <dbReference type="ARBA" id="ARBA00022777"/>
    </source>
</evidence>
<dbReference type="Gene3D" id="3.30.1360.60">
    <property type="entry name" value="Glucose permease domain IIB"/>
    <property type="match status" value="1"/>
</dbReference>
<dbReference type="GO" id="GO:0090563">
    <property type="term" value="F:protein-phosphocysteine-sugar phosphotransferase activity"/>
    <property type="evidence" value="ECO:0007669"/>
    <property type="project" value="TreeGrafter"/>
</dbReference>
<feature type="transmembrane region" description="Helical" evidence="12">
    <location>
        <begin position="142"/>
        <end position="167"/>
    </location>
</feature>
<feature type="transmembrane region" description="Helical" evidence="12">
    <location>
        <begin position="188"/>
        <end position="208"/>
    </location>
</feature>
<dbReference type="Pfam" id="PF00358">
    <property type="entry name" value="PTS_EIIA_1"/>
    <property type="match status" value="1"/>
</dbReference>
<dbReference type="FunFam" id="2.70.70.10:FF:000001">
    <property type="entry name" value="PTS system glucose-specific IIA component"/>
    <property type="match status" value="1"/>
</dbReference>
<sequence>MKEKNGMKDKVFGVLQRVGRSFMLPIAILPVAGLLLGVGSSFTNETTIATYRLQRLLGEGTLLHVLLVIMNKVGSAVFDNLPLIFAVGVAIGMAKREKEVAALSSVIAYFVMNTAINAMLVLNGDILEDGGIAGHVLEGTVASASGILTLQTGVFGGIIVGLGVAALHNRFYRIVLPNALSFFGGTRFVPIISTLIYMLVGILMYFIWPPVQNGIHALGALVTGSGYIGTLIFGLIKRALIPFGLHHVFYMPFWQTALGGTMEVGGQLIQGGQNIFFAQLAHSAEITHFSADATRYFSGEFIFMIFGLPGAALAMYHCARPEKKKAAKGLLLSASLTCILTGITEPLEFSFLFVAPALFAVQVILAGTAYMIAHMLNIAVGLTFSGGLLDLFLFGVLQGNAKTSWLLIIPVGIVYFFLYYFIFRFLILKFDFKTPGREEDDGEVRLYTKSDVRARREGAGEGQGDKAESADFLDPVSAVITRGLGGKRNISDVDCCATRLRCSVHDETLVSDALLKSTGASGVIHKGKGVQIVYGPQVAVIKSELEQYLETAPDELYRAVGAGNAGTDDAGAENAGMTGTEAGTIGMPGAGAENAGMTGTEAGTIGMPGAGAENAGITGMEAEKNRTEAGGERTVQSIIISSPITGMAGDLTMVPDEAFAAGMMGDGAAVLPTDNIVVAPEDGIIGFVFDTKHAIGFETDFGISLLIHVGIDTVKLEGAGFEVLVRNGQKVKKGEQLLKLDLEYLNKHAASLVSPVICTELAANQKIRLLREGKIEAGEALFAVDIQEETV</sequence>
<keyword evidence="9 12" id="KW-1133">Transmembrane helix</keyword>
<comment type="subcellular location">
    <subcellularLocation>
        <location evidence="1">Cell membrane</location>
        <topology evidence="1">Multi-pass membrane protein</topology>
    </subcellularLocation>
</comment>
<dbReference type="InterPro" id="IPR001127">
    <property type="entry name" value="PTS_EIIA_1_perm"/>
</dbReference>
<feature type="domain" description="PTS EIIA type-1" evidence="13">
    <location>
        <begin position="656"/>
        <end position="760"/>
    </location>
</feature>
<dbReference type="InterPro" id="IPR001996">
    <property type="entry name" value="PTS_IIB_1"/>
</dbReference>
<dbReference type="eggNOG" id="COG1263">
    <property type="taxonomic scope" value="Bacteria"/>
</dbReference>
<evidence type="ECO:0000256" key="1">
    <source>
        <dbReference type="ARBA" id="ARBA00004651"/>
    </source>
</evidence>
<feature type="domain" description="PTS EIIB type-1" evidence="14">
    <location>
        <begin position="474"/>
        <end position="555"/>
    </location>
</feature>
<dbReference type="InterPro" id="IPR011055">
    <property type="entry name" value="Dup_hybrid_motif"/>
</dbReference>
<feature type="active site" description="Phosphocysteine intermediate; for EIIB activity" evidence="11">
    <location>
        <position position="496"/>
    </location>
</feature>
<dbReference type="Gene3D" id="2.70.70.10">
    <property type="entry name" value="Glucose Permease (Domain IIA)"/>
    <property type="match status" value="1"/>
</dbReference>
<reference evidence="16" key="1">
    <citation type="submission" date="2009-07" db="EMBL/GenBank/DDBJ databases">
        <authorList>
            <person name="Weinstock G."/>
            <person name="Sodergren E."/>
            <person name="Clifton S."/>
            <person name="Fulton L."/>
            <person name="Fulton B."/>
            <person name="Courtney L."/>
            <person name="Fronick C."/>
            <person name="Harrison M."/>
            <person name="Strong C."/>
            <person name="Farmer C."/>
            <person name="Delahaunty K."/>
            <person name="Markovic C."/>
            <person name="Hall O."/>
            <person name="Minx P."/>
            <person name="Tomlinson C."/>
            <person name="Mitreva M."/>
            <person name="Nelson J."/>
            <person name="Hou S."/>
            <person name="Wollam A."/>
            <person name="Pepin K.H."/>
            <person name="Johnson M."/>
            <person name="Bhonagiri V."/>
            <person name="Nash W.E."/>
            <person name="Warren W."/>
            <person name="Chinwalla A."/>
            <person name="Mardis E.R."/>
            <person name="Wilson R.K."/>
        </authorList>
    </citation>
    <scope>NUCLEOTIDE SEQUENCE [LARGE SCALE GENOMIC DNA]</scope>
    <source>
        <strain evidence="16">DSM 14469</strain>
    </source>
</reference>
<comment type="caution">
    <text evidence="16">The sequence shown here is derived from an EMBL/GenBank/DDBJ whole genome shotgun (WGS) entry which is preliminary data.</text>
</comment>
<dbReference type="GO" id="GO:0016301">
    <property type="term" value="F:kinase activity"/>
    <property type="evidence" value="ECO:0007669"/>
    <property type="project" value="UniProtKB-KW"/>
</dbReference>
<feature type="transmembrane region" description="Helical" evidence="12">
    <location>
        <begin position="214"/>
        <end position="236"/>
    </location>
</feature>
<feature type="transmembrane region" description="Helical" evidence="12">
    <location>
        <begin position="62"/>
        <end position="88"/>
    </location>
</feature>
<feature type="transmembrane region" description="Helical" evidence="12">
    <location>
        <begin position="21"/>
        <end position="42"/>
    </location>
</feature>
<keyword evidence="17" id="KW-1185">Reference proteome</keyword>
<feature type="domain" description="PTS EIIC type-1" evidence="15">
    <location>
        <begin position="9"/>
        <end position="439"/>
    </location>
</feature>
<dbReference type="InterPro" id="IPR003352">
    <property type="entry name" value="PTS_EIIC"/>
</dbReference>
<dbReference type="PANTHER" id="PTHR30009:SF24">
    <property type="entry name" value="PTS SYSTEM, IIBC COMPONENT"/>
    <property type="match status" value="1"/>
</dbReference>
<dbReference type="eggNOG" id="COG1264">
    <property type="taxonomic scope" value="Bacteria"/>
</dbReference>
<accession>C6LAG1</accession>
<keyword evidence="4" id="KW-0762">Sugar transport</keyword>
<keyword evidence="10 12" id="KW-0472">Membrane</keyword>
<feature type="transmembrane region" description="Helical" evidence="12">
    <location>
        <begin position="248"/>
        <end position="269"/>
    </location>
</feature>
<feature type="transmembrane region" description="Helical" evidence="12">
    <location>
        <begin position="100"/>
        <end position="122"/>
    </location>
</feature>
<keyword evidence="8" id="KW-0418">Kinase</keyword>
<feature type="transmembrane region" description="Helical" evidence="12">
    <location>
        <begin position="349"/>
        <end position="372"/>
    </location>
</feature>
<evidence type="ECO:0000256" key="3">
    <source>
        <dbReference type="ARBA" id="ARBA00022475"/>
    </source>
</evidence>
<dbReference type="PROSITE" id="PS51103">
    <property type="entry name" value="PTS_EIIC_TYPE_1"/>
    <property type="match status" value="1"/>
</dbReference>
<keyword evidence="3" id="KW-1003">Cell membrane</keyword>
<dbReference type="GO" id="GO:0009401">
    <property type="term" value="P:phosphoenolpyruvate-dependent sugar phosphotransferase system"/>
    <property type="evidence" value="ECO:0007669"/>
    <property type="project" value="UniProtKB-KW"/>
</dbReference>
<dbReference type="PANTHER" id="PTHR30009">
    <property type="entry name" value="CYTOCHROME C-TYPE SYNTHESIS PROTEIN AND PTS TRANSMEMBRANE COMPONENT"/>
    <property type="match status" value="1"/>
</dbReference>
<dbReference type="PROSITE" id="PS00371">
    <property type="entry name" value="PTS_EIIA_TYPE_1_HIS"/>
    <property type="match status" value="1"/>
</dbReference>
<dbReference type="EC" id="2.7.1.69" evidence="16"/>
<feature type="transmembrane region" description="Helical" evidence="12">
    <location>
        <begin position="405"/>
        <end position="427"/>
    </location>
</feature>
<evidence type="ECO:0000259" key="14">
    <source>
        <dbReference type="PROSITE" id="PS51098"/>
    </source>
</evidence>
<organism evidence="16 17">
    <name type="scientific">Marvinbryantia formatexigens DSM 14469</name>
    <dbReference type="NCBI Taxonomy" id="478749"/>
    <lineage>
        <taxon>Bacteria</taxon>
        <taxon>Bacillati</taxon>
        <taxon>Bacillota</taxon>
        <taxon>Clostridia</taxon>
        <taxon>Lachnospirales</taxon>
        <taxon>Lachnospiraceae</taxon>
        <taxon>Marvinbryantia</taxon>
    </lineage>
</organism>
<evidence type="ECO:0000256" key="5">
    <source>
        <dbReference type="ARBA" id="ARBA00022679"/>
    </source>
</evidence>
<dbReference type="InterPro" id="IPR013013">
    <property type="entry name" value="PTS_EIIC_1"/>
</dbReference>
<dbReference type="Pfam" id="PF02378">
    <property type="entry name" value="PTS_EIIC"/>
    <property type="match status" value="1"/>
</dbReference>
<evidence type="ECO:0000256" key="7">
    <source>
        <dbReference type="ARBA" id="ARBA00022692"/>
    </source>
</evidence>
<dbReference type="Proteomes" id="UP000005561">
    <property type="component" value="Unassembled WGS sequence"/>
</dbReference>
<evidence type="ECO:0000256" key="9">
    <source>
        <dbReference type="ARBA" id="ARBA00022989"/>
    </source>
</evidence>
<keyword evidence="7 12" id="KW-0812">Transmembrane</keyword>
<gene>
    <name evidence="16" type="ORF">BRYFOR_05603</name>
</gene>
<feature type="transmembrane region" description="Helical" evidence="12">
    <location>
        <begin position="301"/>
        <end position="319"/>
    </location>
</feature>
<dbReference type="InterPro" id="IPR018113">
    <property type="entry name" value="PTrfase_EIIB_Cys"/>
</dbReference>
<feature type="transmembrane region" description="Helical" evidence="12">
    <location>
        <begin position="379"/>
        <end position="399"/>
    </location>
</feature>
<evidence type="ECO:0000256" key="4">
    <source>
        <dbReference type="ARBA" id="ARBA00022597"/>
    </source>
</evidence>
<evidence type="ECO:0000313" key="16">
    <source>
        <dbReference type="EMBL" id="EET62568.1"/>
    </source>
</evidence>
<dbReference type="eggNOG" id="COG2190">
    <property type="taxonomic scope" value="Bacteria"/>
</dbReference>
<dbReference type="SUPFAM" id="SSF55604">
    <property type="entry name" value="Glucose permease domain IIB"/>
    <property type="match status" value="1"/>
</dbReference>
<dbReference type="NCBIfam" id="TIGR00826">
    <property type="entry name" value="EIIB_glc"/>
    <property type="match status" value="1"/>
</dbReference>